<evidence type="ECO:0000313" key="1">
    <source>
        <dbReference type="EMBL" id="RAH41727.1"/>
    </source>
</evidence>
<sequence length="155" mass="18276">MTKLGVKRSVRRRYVADNPAVLMWLPRRGVPQLIGTRADVRFCSWQREPLLVKQDTSRSKIYATYTKFAMCHSYRLVYAYGCRIKDPYNFYQCNDRQGTTARCDPIKVFELEKDHYCAKHLVGRGAVIMASSRRRRLLSEEEENEEEEEEEEGQE</sequence>
<dbReference type="EMBL" id="KZ825384">
    <property type="protein sequence ID" value="RAH41727.1"/>
    <property type="molecule type" value="Genomic_DNA"/>
</dbReference>
<organism evidence="1 2">
    <name type="scientific">Aspergillus brunneoviolaceus CBS 621.78</name>
    <dbReference type="NCBI Taxonomy" id="1450534"/>
    <lineage>
        <taxon>Eukaryota</taxon>
        <taxon>Fungi</taxon>
        <taxon>Dikarya</taxon>
        <taxon>Ascomycota</taxon>
        <taxon>Pezizomycotina</taxon>
        <taxon>Eurotiomycetes</taxon>
        <taxon>Eurotiomycetidae</taxon>
        <taxon>Eurotiales</taxon>
        <taxon>Aspergillaceae</taxon>
        <taxon>Aspergillus</taxon>
        <taxon>Aspergillus subgen. Circumdati</taxon>
    </lineage>
</organism>
<reference evidence="1" key="1">
    <citation type="submission" date="2018-02" db="EMBL/GenBank/DDBJ databases">
        <title>The genomes of Aspergillus section Nigri reveals drivers in fungal speciation.</title>
        <authorList>
            <consortium name="DOE Joint Genome Institute"/>
            <person name="Vesth T.C."/>
            <person name="Nybo J."/>
            <person name="Theobald S."/>
            <person name="Brandl J."/>
            <person name="Frisvad J.C."/>
            <person name="Nielsen K.F."/>
            <person name="Lyhne E.K."/>
            <person name="Kogle M.E."/>
            <person name="Kuo A."/>
            <person name="Riley R."/>
            <person name="Clum A."/>
            <person name="Nolan M."/>
            <person name="Lipzen A."/>
            <person name="Salamov A."/>
            <person name="Henrissat B."/>
            <person name="Wiebenga A."/>
            <person name="De vries R.P."/>
            <person name="Grigoriev I.V."/>
            <person name="Mortensen U.H."/>
            <person name="Andersen M.R."/>
            <person name="Baker S.E."/>
        </authorList>
    </citation>
    <scope>NUCLEOTIDE SEQUENCE</scope>
    <source>
        <strain evidence="1">CBS 621.78</strain>
    </source>
</reference>
<keyword evidence="2" id="KW-1185">Reference proteome</keyword>
<name>A0ACD1FXJ4_9EURO</name>
<evidence type="ECO:0000313" key="2">
    <source>
        <dbReference type="Proteomes" id="UP000249057"/>
    </source>
</evidence>
<accession>A0ACD1FXJ4</accession>
<protein>
    <submittedName>
        <fullName evidence="1">Uncharacterized protein</fullName>
    </submittedName>
</protein>
<dbReference type="Proteomes" id="UP000249057">
    <property type="component" value="Unassembled WGS sequence"/>
</dbReference>
<proteinExistence type="predicted"/>
<gene>
    <name evidence="1" type="ORF">BO95DRAFT_467618</name>
</gene>